<dbReference type="AlphaFoldDB" id="A0A5T3RFS2"/>
<evidence type="ECO:0000313" key="1">
    <source>
        <dbReference type="EMBL" id="EAN7516469.1"/>
    </source>
</evidence>
<proteinExistence type="predicted"/>
<reference evidence="1" key="1">
    <citation type="submission" date="2018-12" db="EMBL/GenBank/DDBJ databases">
        <authorList>
            <consortium name="PulseNet: The National Subtyping Network for Foodborne Disease Surveillance"/>
            <person name="Tarr C.L."/>
            <person name="Trees E."/>
            <person name="Katz L.S."/>
            <person name="Carleton-Romer H.A."/>
            <person name="Stroika S."/>
            <person name="Kucerova Z."/>
            <person name="Roache K.F."/>
            <person name="Sabol A.L."/>
            <person name="Besser J."/>
            <person name="Gerner-Smidt P."/>
        </authorList>
    </citation>
    <scope>NUCLEOTIDE SEQUENCE</scope>
    <source>
        <strain evidence="1">PNUSAS064340</strain>
    </source>
</reference>
<organism evidence="1">
    <name type="scientific">Salmonella enterica</name>
    <name type="common">Salmonella choleraesuis</name>
    <dbReference type="NCBI Taxonomy" id="28901"/>
    <lineage>
        <taxon>Bacteria</taxon>
        <taxon>Pseudomonadati</taxon>
        <taxon>Pseudomonadota</taxon>
        <taxon>Gammaproteobacteria</taxon>
        <taxon>Enterobacterales</taxon>
        <taxon>Enterobacteriaceae</taxon>
        <taxon>Salmonella</taxon>
    </lineage>
</organism>
<comment type="caution">
    <text evidence="1">The sequence shown here is derived from an EMBL/GenBank/DDBJ whole genome shotgun (WGS) entry which is preliminary data.</text>
</comment>
<name>A0A5T3RFS2_SALER</name>
<protein>
    <submittedName>
        <fullName evidence="1">Uncharacterized protein</fullName>
    </submittedName>
</protein>
<gene>
    <name evidence="1" type="ORF">EKX87_14315</name>
</gene>
<accession>A0A5T3RFS2</accession>
<dbReference type="EMBL" id="AACZBH010000034">
    <property type="protein sequence ID" value="EAN7516469.1"/>
    <property type="molecule type" value="Genomic_DNA"/>
</dbReference>
<sequence length="85" mass="9389">MTAINIPDIYGGWYLINFELVKLIKVSSNDGNGDLGITFADQSTQWITIGRNHLEAVDSFAHLCSVLDAQGWTPRLPKSGESDHE</sequence>